<evidence type="ECO:0000313" key="16">
    <source>
        <dbReference type="EMBL" id="CAK6957488.1"/>
    </source>
</evidence>
<reference evidence="16 17" key="1">
    <citation type="submission" date="2024-01" db="EMBL/GenBank/DDBJ databases">
        <authorList>
            <person name="Alioto T."/>
            <person name="Alioto T."/>
            <person name="Gomez Garrido J."/>
        </authorList>
    </citation>
    <scope>NUCLEOTIDE SEQUENCE [LARGE SCALE GENOMIC DNA]</scope>
</reference>
<dbReference type="GO" id="GO:0060027">
    <property type="term" value="P:convergent extension involved in gastrulation"/>
    <property type="evidence" value="ECO:0007669"/>
    <property type="project" value="UniProtKB-ARBA"/>
</dbReference>
<dbReference type="GO" id="GO:0045296">
    <property type="term" value="F:cadherin binding"/>
    <property type="evidence" value="ECO:0007669"/>
    <property type="project" value="TreeGrafter"/>
</dbReference>
<protein>
    <submittedName>
        <fullName evidence="16">Cadherin-2-like</fullName>
    </submittedName>
</protein>
<keyword evidence="4 14" id="KW-0732">Signal</keyword>
<keyword evidence="3 13" id="KW-0812">Transmembrane</keyword>
<dbReference type="FunFam" id="2.60.40.60:FF:000011">
    <property type="entry name" value="Cadherin 1"/>
    <property type="match status" value="1"/>
</dbReference>
<keyword evidence="2" id="KW-1003">Cell membrane</keyword>
<keyword evidence="7" id="KW-0130">Cell adhesion</keyword>
<dbReference type="GO" id="GO:0007043">
    <property type="term" value="P:cell-cell junction assembly"/>
    <property type="evidence" value="ECO:0007669"/>
    <property type="project" value="TreeGrafter"/>
</dbReference>
<evidence type="ECO:0000256" key="13">
    <source>
        <dbReference type="SAM" id="Phobius"/>
    </source>
</evidence>
<evidence type="ECO:0000256" key="1">
    <source>
        <dbReference type="ARBA" id="ARBA00004251"/>
    </source>
</evidence>
<evidence type="ECO:0000313" key="17">
    <source>
        <dbReference type="Proteomes" id="UP001314229"/>
    </source>
</evidence>
<dbReference type="PROSITE" id="PS00232">
    <property type="entry name" value="CADHERIN_1"/>
    <property type="match status" value="2"/>
</dbReference>
<dbReference type="GO" id="GO:0016342">
    <property type="term" value="C:catenin complex"/>
    <property type="evidence" value="ECO:0007669"/>
    <property type="project" value="TreeGrafter"/>
</dbReference>
<evidence type="ECO:0000256" key="6">
    <source>
        <dbReference type="ARBA" id="ARBA00022837"/>
    </source>
</evidence>
<evidence type="ECO:0000256" key="3">
    <source>
        <dbReference type="ARBA" id="ARBA00022692"/>
    </source>
</evidence>
<dbReference type="GO" id="GO:0016477">
    <property type="term" value="P:cell migration"/>
    <property type="evidence" value="ECO:0007669"/>
    <property type="project" value="TreeGrafter"/>
</dbReference>
<evidence type="ECO:0000256" key="5">
    <source>
        <dbReference type="ARBA" id="ARBA00022737"/>
    </source>
</evidence>
<evidence type="ECO:0000256" key="8">
    <source>
        <dbReference type="ARBA" id="ARBA00022989"/>
    </source>
</evidence>
<dbReference type="PRINTS" id="PR01820">
    <property type="entry name" value="DESMOCOLLIN"/>
</dbReference>
<keyword evidence="17" id="KW-1185">Reference proteome</keyword>
<dbReference type="Proteomes" id="UP001314229">
    <property type="component" value="Unassembled WGS sequence"/>
</dbReference>
<name>A0AAV1NEL0_SCOSC</name>
<sequence length="897" mass="100003">METINFHFFVMLCMGVHSSALEILQRQKRNWIIDSFTIDEGNTKPYPYYLGKIKIENELSVLEISGSGVDEDPKGILSIDPETGEITVHGPVDYEKYQTLKLSFQAIDKHKTVVDTRLGIEIEIIDSNDNPPKFEMEMYEITIKEYTLQGTELITLQAKDDDWTEDNKMFDLKIVSVTPEPQDLEFYLKQIHGSQTGTISFKGCLDHEKTEKYTIIVEAKDHGQPENLSSSCTVIINVEDGNNHLPVITGQTGPGKVKEGQENVLVSRFQVTDKDTKGTAAWRAKYQIQGDTIENFRITTHPETNEGLLYVEKPLNYEDSPQKNVTVVVENDIPYYSCEVVSRSTTSLWKVVTFSASTGGSSGTGETRSLSIYHMTVTVEDVNEAPVFNKRNKQVTLVENVAVGQYMETFTARDPDVKSANTCVYMKGEDPADWVTVDPVTGKITTSKILDRESAFVKDNIYKVTVYAVDNGKPQMTGTATLSIFIGDENDNVPSLNVSTIDMCQSSGPSLAKITAIDLDGDPYGGPFQFKLIGDVEGLWKVDPDLGYSVNLVKENTVHSGHYELFLKVSDRQGKTAVHNLSVTVCNCLDTTRPNCRFRKVTGSIVGGGALGIISVSMLMFAGILLLAFLVSCTEEKETFPMPDDCTEQHLMTCNTELPGTDCKVVYKLNEEYNNVGGKHTTKIHQVSTKSSINKTESGTMNHSANFLIEQEQGKNLQWIDQMNSGMKEGRMWMADSANGASQARSKASLFRSNSLTTEQKFTRSSNMYRSMGASSTTTMRQHGNSTGRTWMGQSNNSEYQRSDVIQLELLLKFLNKMLYTLQTPGVELGDYAPHVYAEEGDTETNFELDDISIPDIPFDPDLDLDLDAKFTTLATICMANDTTAYSEKNFYVMKKH</sequence>
<evidence type="ECO:0000256" key="12">
    <source>
        <dbReference type="SAM" id="MobiDB-lite"/>
    </source>
</evidence>
<dbReference type="Gene3D" id="2.60.40.60">
    <property type="entry name" value="Cadherins"/>
    <property type="match status" value="5"/>
</dbReference>
<evidence type="ECO:0000256" key="7">
    <source>
        <dbReference type="ARBA" id="ARBA00022889"/>
    </source>
</evidence>
<dbReference type="InterPro" id="IPR002126">
    <property type="entry name" value="Cadherin-like_dom"/>
</dbReference>
<feature type="domain" description="Cadherin" evidence="15">
    <location>
        <begin position="508"/>
        <end position="596"/>
    </location>
</feature>
<feature type="domain" description="Cadherin" evidence="15">
    <location>
        <begin position="135"/>
        <end position="248"/>
    </location>
</feature>
<dbReference type="PRINTS" id="PR00205">
    <property type="entry name" value="CADHERIN"/>
</dbReference>
<dbReference type="GO" id="GO:0034332">
    <property type="term" value="P:adherens junction organization"/>
    <property type="evidence" value="ECO:0007669"/>
    <property type="project" value="TreeGrafter"/>
</dbReference>
<organism evidence="16 17">
    <name type="scientific">Scomber scombrus</name>
    <name type="common">Atlantic mackerel</name>
    <name type="synonym">Scomber vernalis</name>
    <dbReference type="NCBI Taxonomy" id="13677"/>
    <lineage>
        <taxon>Eukaryota</taxon>
        <taxon>Metazoa</taxon>
        <taxon>Chordata</taxon>
        <taxon>Craniata</taxon>
        <taxon>Vertebrata</taxon>
        <taxon>Euteleostomi</taxon>
        <taxon>Actinopterygii</taxon>
        <taxon>Neopterygii</taxon>
        <taxon>Teleostei</taxon>
        <taxon>Neoteleostei</taxon>
        <taxon>Acanthomorphata</taxon>
        <taxon>Pelagiaria</taxon>
        <taxon>Scombriformes</taxon>
        <taxon>Scombridae</taxon>
        <taxon>Scomber</taxon>
    </lineage>
</organism>
<dbReference type="InterPro" id="IPR020894">
    <property type="entry name" value="Cadherin_CS"/>
</dbReference>
<proteinExistence type="predicted"/>
<feature type="domain" description="Cadherin" evidence="15">
    <location>
        <begin position="389"/>
        <end position="496"/>
    </location>
</feature>
<dbReference type="Pfam" id="PF00028">
    <property type="entry name" value="Cadherin"/>
    <property type="match status" value="3"/>
</dbReference>
<dbReference type="GO" id="GO:0005912">
    <property type="term" value="C:adherens junction"/>
    <property type="evidence" value="ECO:0007669"/>
    <property type="project" value="TreeGrafter"/>
</dbReference>
<dbReference type="GO" id="GO:0016339">
    <property type="term" value="P:calcium-dependent cell-cell adhesion via plasma membrane cell adhesion molecules"/>
    <property type="evidence" value="ECO:0007669"/>
    <property type="project" value="TreeGrafter"/>
</dbReference>
<dbReference type="GO" id="GO:0005509">
    <property type="term" value="F:calcium ion binding"/>
    <property type="evidence" value="ECO:0007669"/>
    <property type="project" value="UniProtKB-UniRule"/>
</dbReference>
<dbReference type="GO" id="GO:0008013">
    <property type="term" value="F:beta-catenin binding"/>
    <property type="evidence" value="ECO:0007669"/>
    <property type="project" value="TreeGrafter"/>
</dbReference>
<evidence type="ECO:0000256" key="4">
    <source>
        <dbReference type="ARBA" id="ARBA00022729"/>
    </source>
</evidence>
<dbReference type="FunFam" id="2.60.40.60:FF:000158">
    <property type="entry name" value="Dachsous cadherin-related 1"/>
    <property type="match status" value="1"/>
</dbReference>
<dbReference type="GO" id="GO:0007156">
    <property type="term" value="P:homophilic cell adhesion via plasma membrane adhesion molecules"/>
    <property type="evidence" value="ECO:0007669"/>
    <property type="project" value="InterPro"/>
</dbReference>
<keyword evidence="9 13" id="KW-0472">Membrane</keyword>
<evidence type="ECO:0000256" key="9">
    <source>
        <dbReference type="ARBA" id="ARBA00023136"/>
    </source>
</evidence>
<comment type="subcellular location">
    <subcellularLocation>
        <location evidence="1">Cell membrane</location>
        <topology evidence="1">Single-pass type I membrane protein</topology>
    </subcellularLocation>
</comment>
<dbReference type="SUPFAM" id="SSF49313">
    <property type="entry name" value="Cadherin-like"/>
    <property type="match status" value="5"/>
</dbReference>
<dbReference type="SMART" id="SM00112">
    <property type="entry name" value="CA"/>
    <property type="match status" value="5"/>
</dbReference>
<evidence type="ECO:0000256" key="2">
    <source>
        <dbReference type="ARBA" id="ARBA00022475"/>
    </source>
</evidence>
<feature type="chain" id="PRO_5043841669" evidence="14">
    <location>
        <begin position="21"/>
        <end position="897"/>
    </location>
</feature>
<dbReference type="EMBL" id="CAWUFR010000029">
    <property type="protein sequence ID" value="CAK6957488.1"/>
    <property type="molecule type" value="Genomic_DNA"/>
</dbReference>
<keyword evidence="5" id="KW-0677">Repeat</keyword>
<keyword evidence="10" id="KW-0325">Glycoprotein</keyword>
<dbReference type="CDD" id="cd11304">
    <property type="entry name" value="Cadherin_repeat"/>
    <property type="match status" value="4"/>
</dbReference>
<dbReference type="PROSITE" id="PS50268">
    <property type="entry name" value="CADHERIN_2"/>
    <property type="match status" value="5"/>
</dbReference>
<dbReference type="GO" id="GO:0044331">
    <property type="term" value="P:cell-cell adhesion mediated by cadherin"/>
    <property type="evidence" value="ECO:0007669"/>
    <property type="project" value="TreeGrafter"/>
</dbReference>
<dbReference type="AlphaFoldDB" id="A0AAV1NEL0"/>
<keyword evidence="6 11" id="KW-0106">Calcium</keyword>
<feature type="domain" description="Cadherin" evidence="15">
    <location>
        <begin position="62"/>
        <end position="134"/>
    </location>
</feature>
<evidence type="ECO:0000256" key="11">
    <source>
        <dbReference type="PROSITE-ProRule" id="PRU00043"/>
    </source>
</evidence>
<keyword evidence="8 13" id="KW-1133">Transmembrane helix</keyword>
<dbReference type="FunFam" id="2.60.40.60:FF:000019">
    <property type="entry name" value="Cadherin 2"/>
    <property type="match status" value="1"/>
</dbReference>
<accession>A0AAV1NEL0</accession>
<dbReference type="PANTHER" id="PTHR24027">
    <property type="entry name" value="CADHERIN-23"/>
    <property type="match status" value="1"/>
</dbReference>
<dbReference type="GO" id="GO:0000902">
    <property type="term" value="P:cell morphogenesis"/>
    <property type="evidence" value="ECO:0007669"/>
    <property type="project" value="TreeGrafter"/>
</dbReference>
<feature type="transmembrane region" description="Helical" evidence="13">
    <location>
        <begin position="605"/>
        <end position="631"/>
    </location>
</feature>
<dbReference type="InterPro" id="IPR015919">
    <property type="entry name" value="Cadherin-like_sf"/>
</dbReference>
<dbReference type="InterPro" id="IPR039808">
    <property type="entry name" value="Cadherin"/>
</dbReference>
<feature type="region of interest" description="Disordered" evidence="12">
    <location>
        <begin position="773"/>
        <end position="795"/>
    </location>
</feature>
<gene>
    <name evidence="16" type="ORF">FSCOSCO3_A019014</name>
</gene>
<evidence type="ECO:0000256" key="14">
    <source>
        <dbReference type="SAM" id="SignalP"/>
    </source>
</evidence>
<dbReference type="PANTHER" id="PTHR24027:SF433">
    <property type="entry name" value="CADHERIN 27-RELATED"/>
    <property type="match status" value="1"/>
</dbReference>
<comment type="caution">
    <text evidence="16">The sequence shown here is derived from an EMBL/GenBank/DDBJ whole genome shotgun (WGS) entry which is preliminary data.</text>
</comment>
<evidence type="ECO:0000256" key="10">
    <source>
        <dbReference type="ARBA" id="ARBA00023180"/>
    </source>
</evidence>
<feature type="signal peptide" evidence="14">
    <location>
        <begin position="1"/>
        <end position="20"/>
    </location>
</feature>
<dbReference type="FunFam" id="2.60.40.60:FF:000027">
    <property type="entry name" value="Cadherin 2"/>
    <property type="match status" value="1"/>
</dbReference>
<feature type="domain" description="Cadherin" evidence="15">
    <location>
        <begin position="266"/>
        <end position="388"/>
    </location>
</feature>
<evidence type="ECO:0000259" key="15">
    <source>
        <dbReference type="PROSITE" id="PS50268"/>
    </source>
</evidence>